<dbReference type="GO" id="GO:0016491">
    <property type="term" value="F:oxidoreductase activity"/>
    <property type="evidence" value="ECO:0007669"/>
    <property type="project" value="UniProtKB-KW"/>
</dbReference>
<protein>
    <submittedName>
        <fullName evidence="3">Short-chain dehydrogenase</fullName>
    </submittedName>
</protein>
<dbReference type="PATRIC" id="fig|38307.3.peg.740"/>
<evidence type="ECO:0000256" key="1">
    <source>
        <dbReference type="ARBA" id="ARBA00006484"/>
    </source>
</evidence>
<comment type="caution">
    <text evidence="3">The sequence shown here is derived from an EMBL/GenBank/DDBJ whole genome shotgun (WGS) entry which is preliminary data.</text>
</comment>
<dbReference type="OrthoDB" id="9786360at2"/>
<dbReference type="AlphaFoldDB" id="A0A1B6VLC3"/>
<dbReference type="Proteomes" id="UP000077786">
    <property type="component" value="Unassembled WGS sequence"/>
</dbReference>
<gene>
    <name evidence="3" type="ORF">A0123_00720</name>
</gene>
<evidence type="ECO:0000256" key="2">
    <source>
        <dbReference type="ARBA" id="ARBA00023002"/>
    </source>
</evidence>
<dbReference type="PANTHER" id="PTHR43639">
    <property type="entry name" value="OXIDOREDUCTASE, SHORT-CHAIN DEHYDROGENASE/REDUCTASE FAMILY (AFU_ORTHOLOGUE AFUA_5G02870)"/>
    <property type="match status" value="1"/>
</dbReference>
<dbReference type="SUPFAM" id="SSF51735">
    <property type="entry name" value="NAD(P)-binding Rossmann-fold domains"/>
    <property type="match status" value="1"/>
</dbReference>
<organism evidence="3 4">
    <name type="scientific">Gluconobacter cerinus</name>
    <dbReference type="NCBI Taxonomy" id="38307"/>
    <lineage>
        <taxon>Bacteria</taxon>
        <taxon>Pseudomonadati</taxon>
        <taxon>Pseudomonadota</taxon>
        <taxon>Alphaproteobacteria</taxon>
        <taxon>Acetobacterales</taxon>
        <taxon>Acetobacteraceae</taxon>
        <taxon>Gluconobacter</taxon>
    </lineage>
</organism>
<dbReference type="PANTHER" id="PTHR43639:SF1">
    <property type="entry name" value="SHORT-CHAIN DEHYDROGENASE_REDUCTASE FAMILY PROTEIN"/>
    <property type="match status" value="1"/>
</dbReference>
<dbReference type="PRINTS" id="PR00081">
    <property type="entry name" value="GDHRDH"/>
</dbReference>
<comment type="similarity">
    <text evidence="1">Belongs to the short-chain dehydrogenases/reductases (SDR) family.</text>
</comment>
<dbReference type="Gene3D" id="3.40.50.720">
    <property type="entry name" value="NAD(P)-binding Rossmann-like Domain"/>
    <property type="match status" value="1"/>
</dbReference>
<proteinExistence type="inferred from homology"/>
<dbReference type="InterPro" id="IPR002347">
    <property type="entry name" value="SDR_fam"/>
</dbReference>
<reference evidence="3 4" key="1">
    <citation type="submission" date="2016-03" db="EMBL/GenBank/DDBJ databases">
        <title>Draft genome sequence of Gluconobacter cerinus strain CECT 9110.</title>
        <authorList>
            <person name="Sainz F."/>
            <person name="Mas A."/>
            <person name="Torija M.J."/>
        </authorList>
    </citation>
    <scope>NUCLEOTIDE SEQUENCE [LARGE SCALE GENOMIC DNA]</scope>
    <source>
        <strain evidence="3 4">CECT 9110</strain>
    </source>
</reference>
<dbReference type="Pfam" id="PF13561">
    <property type="entry name" value="adh_short_C2"/>
    <property type="match status" value="1"/>
</dbReference>
<evidence type="ECO:0000313" key="4">
    <source>
        <dbReference type="Proteomes" id="UP000077786"/>
    </source>
</evidence>
<keyword evidence="2" id="KW-0560">Oxidoreductase</keyword>
<dbReference type="EMBL" id="LUTU01000005">
    <property type="protein sequence ID" value="OAJ68019.1"/>
    <property type="molecule type" value="Genomic_DNA"/>
</dbReference>
<name>A0A1B6VLC3_9PROT</name>
<dbReference type="InterPro" id="IPR036291">
    <property type="entry name" value="NAD(P)-bd_dom_sf"/>
</dbReference>
<sequence length="248" mass="26531">MISALVPRTAIVTGGARRIGRALVEILAGQGFSVAIHYRDSKTEALDLLDHIGGCGCVIGADLSCEADVNRLAAEAVQQLGPIGVLINNASAFIRDEVETVTRESWDQHLEPNLRAPFVLSQAMAAALPAEAEGLILNMLDQRVWNLTPHFISYTVSRAGLWTLTQTLALALAPRIRVNAIGPGPVLPTVGRQSQEHFDKMCAQTPLKRGSSPEEIAEAALALFSLPSVTGQMLAMDGGQHLNWSPAR</sequence>
<dbReference type="PRINTS" id="PR00080">
    <property type="entry name" value="SDRFAMILY"/>
</dbReference>
<dbReference type="NCBIfam" id="NF006597">
    <property type="entry name" value="PRK09134.1"/>
    <property type="match status" value="1"/>
</dbReference>
<dbReference type="RefSeq" id="WP_064273604.1">
    <property type="nucleotide sequence ID" value="NZ_LUTU01000005.1"/>
</dbReference>
<accession>A0A1B6VLC3</accession>
<evidence type="ECO:0000313" key="3">
    <source>
        <dbReference type="EMBL" id="OAJ68019.1"/>
    </source>
</evidence>